<dbReference type="Proteomes" id="UP000006174">
    <property type="component" value="Unassembled WGS sequence"/>
</dbReference>
<dbReference type="HOGENOM" id="CLU_2293796_0_0_1"/>
<comment type="caution">
    <text evidence="2">The sequence shown here is derived from an EMBL/GenBank/DDBJ whole genome shotgun (WGS) entry which is preliminary data.</text>
</comment>
<protein>
    <submittedName>
        <fullName evidence="2">Uncharacterized protein</fullName>
    </submittedName>
</protein>
<feature type="compositionally biased region" description="Polar residues" evidence="1">
    <location>
        <begin position="44"/>
        <end position="57"/>
    </location>
</feature>
<feature type="region of interest" description="Disordered" evidence="1">
    <location>
        <begin position="82"/>
        <end position="101"/>
    </location>
</feature>
<evidence type="ECO:0000313" key="2">
    <source>
        <dbReference type="EMBL" id="CCF51513.1"/>
    </source>
</evidence>
<evidence type="ECO:0000313" key="3">
    <source>
        <dbReference type="Proteomes" id="UP000006174"/>
    </source>
</evidence>
<evidence type="ECO:0000256" key="1">
    <source>
        <dbReference type="SAM" id="MobiDB-lite"/>
    </source>
</evidence>
<gene>
    <name evidence="2" type="ORF">UHOR_05543</name>
</gene>
<dbReference type="AlphaFoldDB" id="I2FX70"/>
<keyword evidence="3" id="KW-1185">Reference proteome</keyword>
<proteinExistence type="predicted"/>
<organism evidence="2 3">
    <name type="scientific">Ustilago hordei</name>
    <name type="common">Barley covered smut fungus</name>
    <dbReference type="NCBI Taxonomy" id="120017"/>
    <lineage>
        <taxon>Eukaryota</taxon>
        <taxon>Fungi</taxon>
        <taxon>Dikarya</taxon>
        <taxon>Basidiomycota</taxon>
        <taxon>Ustilaginomycotina</taxon>
        <taxon>Ustilaginomycetes</taxon>
        <taxon>Ustilaginales</taxon>
        <taxon>Ustilaginaceae</taxon>
        <taxon>Ustilago</taxon>
    </lineage>
</organism>
<accession>I2FX70</accession>
<reference evidence="2 3" key="1">
    <citation type="journal article" date="2012" name="Plant Cell">
        <title>Genome comparison of barley and maize smut fungi reveals targeted loss of RNA silencing components and species-specific presence of transposable elements.</title>
        <authorList>
            <person name="Laurie J.D."/>
            <person name="Ali S."/>
            <person name="Linning R."/>
            <person name="Mannhaupt G."/>
            <person name="Wong P."/>
            <person name="Gueldener U."/>
            <person name="Muensterkoetter M."/>
            <person name="Moore R."/>
            <person name="Kahmann R."/>
            <person name="Bakkeren G."/>
            <person name="Schirawski J."/>
        </authorList>
    </citation>
    <scope>NUCLEOTIDE SEQUENCE [LARGE SCALE GENOMIC DNA]</scope>
    <source>
        <strain evidence="3">Uh4875-4</strain>
    </source>
</reference>
<name>I2FX70_USTHO</name>
<feature type="region of interest" description="Disordered" evidence="1">
    <location>
        <begin position="44"/>
        <end position="63"/>
    </location>
</feature>
<sequence length="101" mass="10546">MPNKLRKALADGYPFPHPPMSGTWPSFRAEADIPSAYESLTRASRSLQNGSTSTPITSPAPLWNGDAVSSCPALIAASQQTTAQLSSASLSGPHPNQPLDA</sequence>
<dbReference type="EMBL" id="CAGI01000165">
    <property type="protein sequence ID" value="CCF51513.1"/>
    <property type="molecule type" value="Genomic_DNA"/>
</dbReference>
<feature type="compositionally biased region" description="Low complexity" evidence="1">
    <location>
        <begin position="82"/>
        <end position="91"/>
    </location>
</feature>
<feature type="region of interest" description="Disordered" evidence="1">
    <location>
        <begin position="1"/>
        <end position="26"/>
    </location>
</feature>